<accession>A0ABY7KJK7</accession>
<proteinExistence type="predicted"/>
<dbReference type="EMBL" id="CP114413">
    <property type="protein sequence ID" value="WAZ24720.1"/>
    <property type="molecule type" value="Genomic_DNA"/>
</dbReference>
<organism evidence="1 2">
    <name type="scientific">Streptomyces cinnabarinus</name>
    <dbReference type="NCBI Taxonomy" id="67287"/>
    <lineage>
        <taxon>Bacteria</taxon>
        <taxon>Bacillati</taxon>
        <taxon>Actinomycetota</taxon>
        <taxon>Actinomycetes</taxon>
        <taxon>Kitasatosporales</taxon>
        <taxon>Streptomycetaceae</taxon>
        <taxon>Streptomyces</taxon>
    </lineage>
</organism>
<gene>
    <name evidence="1" type="ORF">STRCI_006166</name>
</gene>
<evidence type="ECO:0000313" key="2">
    <source>
        <dbReference type="Proteomes" id="UP001164439"/>
    </source>
</evidence>
<sequence>MPEPPFAEGVVESVTEWFGLQVAPYAAEEPTLRKVERRLAENLDELDLTGEDPLDALAEWAEEKLRDLAVTVEAAEPSAPGAGAEHTPTERLLDTATAGAALLRDPLAGAFTTAEALAKHQEGMFAKALRYGAHAAACLVAPGLIVNDVVALLTDAVAPEPTALKEADRKKAADRKRIADFTQSQGFNLLKSVAV</sequence>
<dbReference type="RefSeq" id="WP_269662210.1">
    <property type="nucleotide sequence ID" value="NZ_CP114413.1"/>
</dbReference>
<protein>
    <submittedName>
        <fullName evidence="1">Uncharacterized protein</fullName>
    </submittedName>
</protein>
<name>A0ABY7KJK7_9ACTN</name>
<evidence type="ECO:0000313" key="1">
    <source>
        <dbReference type="EMBL" id="WAZ24720.1"/>
    </source>
</evidence>
<dbReference type="Proteomes" id="UP001164439">
    <property type="component" value="Chromosome"/>
</dbReference>
<keyword evidence="2" id="KW-1185">Reference proteome</keyword>
<reference evidence="1" key="1">
    <citation type="submission" date="2022-12" db="EMBL/GenBank/DDBJ databases">
        <authorList>
            <person name="Ruckert C."/>
            <person name="Busche T."/>
            <person name="Kalinowski J."/>
            <person name="Wittmann C."/>
        </authorList>
    </citation>
    <scope>NUCLEOTIDE SEQUENCE</scope>
    <source>
        <strain evidence="1">DSM 40467</strain>
    </source>
</reference>